<proteinExistence type="predicted"/>
<dbReference type="EMBL" id="GBRH01199285">
    <property type="protein sequence ID" value="JAD98610.1"/>
    <property type="molecule type" value="Transcribed_RNA"/>
</dbReference>
<sequence length="33" mass="3839">MCNPDITSLCEKRKIYAISRLKETESEYEISST</sequence>
<dbReference type="AlphaFoldDB" id="A0A0A9ELC5"/>
<accession>A0A0A9ELC5</accession>
<reference evidence="1" key="1">
    <citation type="submission" date="2014-09" db="EMBL/GenBank/DDBJ databases">
        <authorList>
            <person name="Magalhaes I.L.F."/>
            <person name="Oliveira U."/>
            <person name="Santos F.R."/>
            <person name="Vidigal T.H.D.A."/>
            <person name="Brescovit A.D."/>
            <person name="Santos A.J."/>
        </authorList>
    </citation>
    <scope>NUCLEOTIDE SEQUENCE</scope>
    <source>
        <tissue evidence="1">Shoot tissue taken approximately 20 cm above the soil surface</tissue>
    </source>
</reference>
<reference evidence="1" key="2">
    <citation type="journal article" date="2015" name="Data Brief">
        <title>Shoot transcriptome of the giant reed, Arundo donax.</title>
        <authorList>
            <person name="Barrero R.A."/>
            <person name="Guerrero F.D."/>
            <person name="Moolhuijzen P."/>
            <person name="Goolsby J.A."/>
            <person name="Tidwell J."/>
            <person name="Bellgard S.E."/>
            <person name="Bellgard M.I."/>
        </authorList>
    </citation>
    <scope>NUCLEOTIDE SEQUENCE</scope>
    <source>
        <tissue evidence="1">Shoot tissue taken approximately 20 cm above the soil surface</tissue>
    </source>
</reference>
<name>A0A0A9ELC5_ARUDO</name>
<evidence type="ECO:0000313" key="1">
    <source>
        <dbReference type="EMBL" id="JAD98610.1"/>
    </source>
</evidence>
<protein>
    <submittedName>
        <fullName evidence="1">Uncharacterized protein</fullName>
    </submittedName>
</protein>
<organism evidence="1">
    <name type="scientific">Arundo donax</name>
    <name type="common">Giant reed</name>
    <name type="synonym">Donax arundinaceus</name>
    <dbReference type="NCBI Taxonomy" id="35708"/>
    <lineage>
        <taxon>Eukaryota</taxon>
        <taxon>Viridiplantae</taxon>
        <taxon>Streptophyta</taxon>
        <taxon>Embryophyta</taxon>
        <taxon>Tracheophyta</taxon>
        <taxon>Spermatophyta</taxon>
        <taxon>Magnoliopsida</taxon>
        <taxon>Liliopsida</taxon>
        <taxon>Poales</taxon>
        <taxon>Poaceae</taxon>
        <taxon>PACMAD clade</taxon>
        <taxon>Arundinoideae</taxon>
        <taxon>Arundineae</taxon>
        <taxon>Arundo</taxon>
    </lineage>
</organism>